<keyword evidence="3" id="KW-0812">Transmembrane</keyword>
<dbReference type="PROSITE" id="PS51186">
    <property type="entry name" value="GNAT"/>
    <property type="match status" value="1"/>
</dbReference>
<proteinExistence type="predicted"/>
<organism evidence="5 6">
    <name type="scientific">Clostridium ljungdahlii</name>
    <dbReference type="NCBI Taxonomy" id="1538"/>
    <lineage>
        <taxon>Bacteria</taxon>
        <taxon>Bacillati</taxon>
        <taxon>Bacillota</taxon>
        <taxon>Clostridia</taxon>
        <taxon>Eubacteriales</taxon>
        <taxon>Clostridiaceae</taxon>
        <taxon>Clostridium</taxon>
    </lineage>
</organism>
<dbReference type="Proteomes" id="UP000077407">
    <property type="component" value="Unassembled WGS sequence"/>
</dbReference>
<accession>A0A168L902</accession>
<keyword evidence="2" id="KW-0012">Acyltransferase</keyword>
<dbReference type="CDD" id="cd04301">
    <property type="entry name" value="NAT_SF"/>
    <property type="match status" value="1"/>
</dbReference>
<keyword evidence="3" id="KW-1133">Transmembrane helix</keyword>
<reference evidence="5 6" key="1">
    <citation type="journal article" date="2015" name="Biotechnol. Bioeng.">
        <title>Genome sequence and phenotypic characterization of Caulobacter segnis.</title>
        <authorList>
            <person name="Patel S."/>
            <person name="Fletcher B."/>
            <person name="Scott D.C."/>
            <person name="Ely B."/>
        </authorList>
    </citation>
    <scope>NUCLEOTIDE SEQUENCE [LARGE SCALE GENOMIC DNA]</scope>
    <source>
        <strain evidence="5 6">ERI-2</strain>
    </source>
</reference>
<dbReference type="RefSeq" id="WP_063557131.1">
    <property type="nucleotide sequence ID" value="NZ_LITT01000064.1"/>
</dbReference>
<evidence type="ECO:0000259" key="4">
    <source>
        <dbReference type="PROSITE" id="PS51186"/>
    </source>
</evidence>
<name>A0A168L902_9CLOT</name>
<dbReference type="InterPro" id="IPR016181">
    <property type="entry name" value="Acyl_CoA_acyltransferase"/>
</dbReference>
<comment type="caution">
    <text evidence="5">The sequence shown here is derived from an EMBL/GenBank/DDBJ whole genome shotgun (WGS) entry which is preliminary data.</text>
</comment>
<dbReference type="PATRIC" id="fig|1538.10.peg.3973"/>
<dbReference type="InterPro" id="IPR000182">
    <property type="entry name" value="GNAT_dom"/>
</dbReference>
<dbReference type="InterPro" id="IPR050680">
    <property type="entry name" value="YpeA/RimI_acetyltransf"/>
</dbReference>
<gene>
    <name evidence="5" type="ORF">WY13_03901</name>
</gene>
<dbReference type="SUPFAM" id="SSF55729">
    <property type="entry name" value="Acyl-CoA N-acyltransferases (Nat)"/>
    <property type="match status" value="1"/>
</dbReference>
<sequence length="316" mass="37872">MYKCVKLTNKNLKYFRELNNKRYLFNPVNEDFFKTYDRYNFAKQLILRRRVKLIKKDLHYIGYIWSDVSYNKMRTINAMNVLCNCIAPDSLPYKYLINTIKEPCTIKYMCQNNNYNFNLLKSIGFKKREGTLTLYKNLLENIPLIFDEKLQFKIFQKGKDEQKRCEIQNEIFKADTRIPLTLEDIYFDEAQDYYFERGAIFLKQNNEYIGYGQIIMENDVPVIVNFGILKQFRGKKYGKALLIYLLKMMYSSGFNKIIIKVKSSNYIALQLYTSMGFRIESERYNWILEKKVSINNYGNFFIIIYSLTFDTLLVLL</sequence>
<dbReference type="Pfam" id="PF00583">
    <property type="entry name" value="Acetyltransf_1"/>
    <property type="match status" value="1"/>
</dbReference>
<dbReference type="AlphaFoldDB" id="A0A168L902"/>
<protein>
    <submittedName>
        <fullName evidence="5">Ribosomal-protein-alanine N-acetyltransferase</fullName>
    </submittedName>
</protein>
<keyword evidence="1 5" id="KW-0808">Transferase</keyword>
<dbReference type="PANTHER" id="PTHR43420:SF12">
    <property type="entry name" value="N-ACETYLTRANSFERASE DOMAIN-CONTAINING PROTEIN"/>
    <property type="match status" value="1"/>
</dbReference>
<dbReference type="EMBL" id="LITT01000064">
    <property type="protein sequence ID" value="OAA82833.1"/>
    <property type="molecule type" value="Genomic_DNA"/>
</dbReference>
<evidence type="ECO:0000313" key="5">
    <source>
        <dbReference type="EMBL" id="OAA82833.1"/>
    </source>
</evidence>
<dbReference type="PANTHER" id="PTHR43420">
    <property type="entry name" value="ACETYLTRANSFERASE"/>
    <property type="match status" value="1"/>
</dbReference>
<evidence type="ECO:0000256" key="3">
    <source>
        <dbReference type="SAM" id="Phobius"/>
    </source>
</evidence>
<dbReference type="Gene3D" id="3.40.630.30">
    <property type="match status" value="1"/>
</dbReference>
<evidence type="ECO:0000256" key="2">
    <source>
        <dbReference type="ARBA" id="ARBA00023315"/>
    </source>
</evidence>
<feature type="transmembrane region" description="Helical" evidence="3">
    <location>
        <begin position="297"/>
        <end position="315"/>
    </location>
</feature>
<keyword evidence="3" id="KW-0472">Membrane</keyword>
<evidence type="ECO:0000256" key="1">
    <source>
        <dbReference type="ARBA" id="ARBA00022679"/>
    </source>
</evidence>
<evidence type="ECO:0000313" key="6">
    <source>
        <dbReference type="Proteomes" id="UP000077407"/>
    </source>
</evidence>
<feature type="domain" description="N-acetyltransferase" evidence="4">
    <location>
        <begin position="150"/>
        <end position="295"/>
    </location>
</feature>
<dbReference type="GO" id="GO:0016747">
    <property type="term" value="F:acyltransferase activity, transferring groups other than amino-acyl groups"/>
    <property type="evidence" value="ECO:0007669"/>
    <property type="project" value="InterPro"/>
</dbReference>